<sequence length="507" mass="56286">MAAPIMKSKDLKFDVSLHGDPAQPCVISIVGTGASMNMMMPIVESLAARDLFVINYNPRDVCGTEIFRQMEAMVPEGRNLMEEMGKIFSADGSMNLDSDFYAPYNWYDLADDVVAIMDLHNIAKASVIGFSTGGVIAQVVMCQLKEDRLNSAVICSSSCEVLPSQAPFENPALQELMAAAAAVSPESSKEERVKGLLPSQMSMWEVAEGDPWQAILTKAIEDDYDKGWMDIYGGMNPFSTLAWASFAKSHEQHISSLEQNKVPCLVVAGRKDPLVPYAQSEMLAAKTGRAVLESHDFGHILGPASNRLPNQVGSFCTSVLGPIVQALRRVSFEFHAPTYPDEGMADEADVDSDAEIHSVGEDEMPGDGEEDDLMYQEDVPKPPPEDDGDDHQVLQANVDPKEWLLEVERVSSRLKVTMPNDSKEWRTHLQQTKQYKQVIENQFPASKVQLDKLTAQLSQAMDRIKSKENFINTQFDHRAVDYRQQQEELTQVQQQYTELNEVAGVAK</sequence>
<keyword evidence="5" id="KW-0175">Coiled coil</keyword>
<feature type="region of interest" description="Disordered" evidence="6">
    <location>
        <begin position="358"/>
        <end position="392"/>
    </location>
</feature>
<dbReference type="InterPro" id="IPR029058">
    <property type="entry name" value="AB_hydrolase_fold"/>
</dbReference>
<dbReference type="SUPFAM" id="SSF53474">
    <property type="entry name" value="alpha/beta-Hydrolases"/>
    <property type="match status" value="1"/>
</dbReference>
<comment type="similarity">
    <text evidence="2">Belongs to the IFT57 family.</text>
</comment>
<dbReference type="Pfam" id="PF10498">
    <property type="entry name" value="IFT57"/>
    <property type="match status" value="1"/>
</dbReference>
<feature type="domain" description="AB hydrolase-1" evidence="7">
    <location>
        <begin position="31"/>
        <end position="300"/>
    </location>
</feature>
<dbReference type="EMBL" id="CAMXCT010001155">
    <property type="protein sequence ID" value="CAI3987317.1"/>
    <property type="molecule type" value="Genomic_DNA"/>
</dbReference>
<organism evidence="8">
    <name type="scientific">Cladocopium goreaui</name>
    <dbReference type="NCBI Taxonomy" id="2562237"/>
    <lineage>
        <taxon>Eukaryota</taxon>
        <taxon>Sar</taxon>
        <taxon>Alveolata</taxon>
        <taxon>Dinophyceae</taxon>
        <taxon>Suessiales</taxon>
        <taxon>Symbiodiniaceae</taxon>
        <taxon>Cladocopium</taxon>
    </lineage>
</organism>
<dbReference type="GO" id="GO:0005929">
    <property type="term" value="C:cilium"/>
    <property type="evidence" value="ECO:0007669"/>
    <property type="project" value="UniProtKB-SubCell"/>
</dbReference>
<dbReference type="AlphaFoldDB" id="A0A9P1C858"/>
<reference evidence="8" key="1">
    <citation type="submission" date="2022-10" db="EMBL/GenBank/DDBJ databases">
        <authorList>
            <person name="Chen Y."/>
            <person name="Dougan E. K."/>
            <person name="Chan C."/>
            <person name="Rhodes N."/>
            <person name="Thang M."/>
        </authorList>
    </citation>
    <scope>NUCLEOTIDE SEQUENCE</scope>
</reference>
<keyword evidence="3" id="KW-0969">Cilium</keyword>
<dbReference type="InterPro" id="IPR000073">
    <property type="entry name" value="AB_hydrolase_1"/>
</dbReference>
<dbReference type="GO" id="GO:0005794">
    <property type="term" value="C:Golgi apparatus"/>
    <property type="evidence" value="ECO:0007669"/>
    <property type="project" value="TreeGrafter"/>
</dbReference>
<dbReference type="Pfam" id="PF00561">
    <property type="entry name" value="Abhydrolase_1"/>
    <property type="match status" value="1"/>
</dbReference>
<comment type="subcellular location">
    <subcellularLocation>
        <location evidence="1">Cell projection</location>
        <location evidence="1">Cilium</location>
    </subcellularLocation>
</comment>
<accession>A0A9P1C858</accession>
<dbReference type="PANTHER" id="PTHR16011:SF0">
    <property type="entry name" value="INTRAFLAGELLAR TRANSPORT PROTEIN 57 HOMOLOG"/>
    <property type="match status" value="1"/>
</dbReference>
<name>A0A9P1C858_9DINO</name>
<evidence type="ECO:0000256" key="6">
    <source>
        <dbReference type="SAM" id="MobiDB-lite"/>
    </source>
</evidence>
<dbReference type="EMBL" id="CAMXCT030001155">
    <property type="protein sequence ID" value="CAL4774629.1"/>
    <property type="molecule type" value="Genomic_DNA"/>
</dbReference>
<dbReference type="GO" id="GO:1905515">
    <property type="term" value="P:non-motile cilium assembly"/>
    <property type="evidence" value="ECO:0007669"/>
    <property type="project" value="TreeGrafter"/>
</dbReference>
<dbReference type="Gene3D" id="3.40.50.1820">
    <property type="entry name" value="alpha/beta hydrolase"/>
    <property type="match status" value="1"/>
</dbReference>
<keyword evidence="11" id="KW-1185">Reference proteome</keyword>
<dbReference type="EMBL" id="CAMXCT020001155">
    <property type="protein sequence ID" value="CAL1140692.1"/>
    <property type="molecule type" value="Genomic_DNA"/>
</dbReference>
<evidence type="ECO:0000256" key="4">
    <source>
        <dbReference type="ARBA" id="ARBA00023273"/>
    </source>
</evidence>
<evidence type="ECO:0000256" key="3">
    <source>
        <dbReference type="ARBA" id="ARBA00023069"/>
    </source>
</evidence>
<comment type="caution">
    <text evidence="8">The sequence shown here is derived from an EMBL/GenBank/DDBJ whole genome shotgun (WGS) entry which is preliminary data.</text>
</comment>
<evidence type="ECO:0000313" key="9">
    <source>
        <dbReference type="EMBL" id="CAL1140692.1"/>
    </source>
</evidence>
<protein>
    <submittedName>
        <fullName evidence="10">Intraflagellar transport protein 57 homolog</fullName>
    </submittedName>
</protein>
<evidence type="ECO:0000256" key="2">
    <source>
        <dbReference type="ARBA" id="ARBA00009415"/>
    </source>
</evidence>
<reference evidence="9" key="2">
    <citation type="submission" date="2024-04" db="EMBL/GenBank/DDBJ databases">
        <authorList>
            <person name="Chen Y."/>
            <person name="Shah S."/>
            <person name="Dougan E. K."/>
            <person name="Thang M."/>
            <person name="Chan C."/>
        </authorList>
    </citation>
    <scope>NUCLEOTIDE SEQUENCE [LARGE SCALE GENOMIC DNA]</scope>
</reference>
<feature type="coiled-coil region" evidence="5">
    <location>
        <begin position="450"/>
        <end position="502"/>
    </location>
</feature>
<evidence type="ECO:0000256" key="5">
    <source>
        <dbReference type="SAM" id="Coils"/>
    </source>
</evidence>
<evidence type="ECO:0000313" key="10">
    <source>
        <dbReference type="EMBL" id="CAL4774629.1"/>
    </source>
</evidence>
<dbReference type="InterPro" id="IPR019530">
    <property type="entry name" value="Intra-flagellar_transport_57"/>
</dbReference>
<gene>
    <name evidence="8" type="ORF">C1SCF055_LOCUS14600</name>
</gene>
<evidence type="ECO:0000259" key="7">
    <source>
        <dbReference type="Pfam" id="PF00561"/>
    </source>
</evidence>
<proteinExistence type="inferred from homology"/>
<dbReference type="GO" id="GO:0005815">
    <property type="term" value="C:microtubule organizing center"/>
    <property type="evidence" value="ECO:0007669"/>
    <property type="project" value="TreeGrafter"/>
</dbReference>
<keyword evidence="4" id="KW-0966">Cell projection</keyword>
<dbReference type="GO" id="GO:0042073">
    <property type="term" value="P:intraciliary transport"/>
    <property type="evidence" value="ECO:0007669"/>
    <property type="project" value="TreeGrafter"/>
</dbReference>
<evidence type="ECO:0000256" key="1">
    <source>
        <dbReference type="ARBA" id="ARBA00004138"/>
    </source>
</evidence>
<evidence type="ECO:0000313" key="11">
    <source>
        <dbReference type="Proteomes" id="UP001152797"/>
    </source>
</evidence>
<dbReference type="OrthoDB" id="423881at2759"/>
<evidence type="ECO:0000313" key="8">
    <source>
        <dbReference type="EMBL" id="CAI3987317.1"/>
    </source>
</evidence>
<dbReference type="GO" id="GO:0030992">
    <property type="term" value="C:intraciliary transport particle B"/>
    <property type="evidence" value="ECO:0007669"/>
    <property type="project" value="TreeGrafter"/>
</dbReference>
<dbReference type="Proteomes" id="UP001152797">
    <property type="component" value="Unassembled WGS sequence"/>
</dbReference>
<dbReference type="PANTHER" id="PTHR16011">
    <property type="entry name" value="IFT57/HIPPI"/>
    <property type="match status" value="1"/>
</dbReference>
<feature type="compositionally biased region" description="Acidic residues" evidence="6">
    <location>
        <begin position="361"/>
        <end position="375"/>
    </location>
</feature>